<proteinExistence type="inferred from homology"/>
<evidence type="ECO:0000256" key="5">
    <source>
        <dbReference type="ARBA" id="ARBA00022989"/>
    </source>
</evidence>
<feature type="transmembrane region" description="Helical" evidence="10">
    <location>
        <begin position="234"/>
        <end position="251"/>
    </location>
</feature>
<dbReference type="Gene3D" id="3.40.30.10">
    <property type="entry name" value="Glutaredoxin"/>
    <property type="match status" value="1"/>
</dbReference>
<sequence>MQNELSQTFYHWLSQLKIPVSFSYIHKKLLSHPDYPSMLAFTDILDDLSIDNAVYVVDRSAWNDLPFPFLAHTPKNGGQFILVQKNDPALMQKGGALEHWEGIGLFAERPEGWTNKEIDKINRGQRVRKNTTISIFVMLLVLSLLTVDNTSPVKQVLLLVATFLGVGLSLMILQKELGVPGKLVQKLCGSNKEYSCDNVLLSHGSKLLDWFSWTDAGVIFFTVFLLLITRQNVLVPAFSVAAVPFVFFSLYYQWRVIRKWCRLCLLTLFVLSVQFVLQIPAIGELSNTIPPLAAFAEAAFVLLLVSSLWLAFLRPLIQDKKKLEEDNYVLQRFRNNTNIFRSMLGLQRRVDTQPWEHDLQLGDSHAATQIVVACSLYCGPCANAHDVLHELAIAKGIGVTVRFSINPEMKEDRRTVAVTYLLQVLNGRSIEYKRKALHDWYKHMDADKFRQQYPLEDPVDVGSILTMHGNWNRDAAIVHTPTIFINGREMPEEYAFTDLLALIKPNEVAQAADIPDRLLPEDASI</sequence>
<dbReference type="Gene3D" id="1.20.1440.130">
    <property type="entry name" value="VKOR domain"/>
    <property type="match status" value="1"/>
</dbReference>
<protein>
    <recommendedName>
        <fullName evidence="11">Vitamin K epoxide reductase domain-containing protein</fullName>
    </recommendedName>
</protein>
<evidence type="ECO:0000313" key="13">
    <source>
        <dbReference type="Proteomes" id="UP001165367"/>
    </source>
</evidence>
<reference evidence="12" key="1">
    <citation type="submission" date="2022-01" db="EMBL/GenBank/DDBJ databases">
        <authorList>
            <person name="Jo J.-H."/>
            <person name="Im W.-T."/>
        </authorList>
    </citation>
    <scope>NUCLEOTIDE SEQUENCE</scope>
    <source>
        <strain evidence="12">NA20</strain>
    </source>
</reference>
<dbReference type="InterPro" id="IPR036249">
    <property type="entry name" value="Thioredoxin-like_sf"/>
</dbReference>
<evidence type="ECO:0000256" key="3">
    <source>
        <dbReference type="ARBA" id="ARBA00022692"/>
    </source>
</evidence>
<evidence type="ECO:0000256" key="8">
    <source>
        <dbReference type="ARBA" id="ARBA00023157"/>
    </source>
</evidence>
<feature type="transmembrane region" description="Helical" evidence="10">
    <location>
        <begin position="289"/>
        <end position="313"/>
    </location>
</feature>
<keyword evidence="5 10" id="KW-1133">Transmembrane helix</keyword>
<feature type="transmembrane region" description="Helical" evidence="10">
    <location>
        <begin position="153"/>
        <end position="173"/>
    </location>
</feature>
<comment type="subcellular location">
    <subcellularLocation>
        <location evidence="1">Membrane</location>
        <topology evidence="1">Multi-pass membrane protein</topology>
    </subcellularLocation>
</comment>
<dbReference type="RefSeq" id="WP_237868633.1">
    <property type="nucleotide sequence ID" value="NZ_JAKLTR010000002.1"/>
</dbReference>
<keyword evidence="3 10" id="KW-0812">Transmembrane</keyword>
<evidence type="ECO:0000256" key="2">
    <source>
        <dbReference type="ARBA" id="ARBA00006214"/>
    </source>
</evidence>
<feature type="domain" description="Vitamin K epoxide reductase" evidence="11">
    <location>
        <begin position="157"/>
        <end position="278"/>
    </location>
</feature>
<comment type="caution">
    <text evidence="12">The sequence shown here is derived from an EMBL/GenBank/DDBJ whole genome shotgun (WGS) entry which is preliminary data.</text>
</comment>
<accession>A0ABS9KM54</accession>
<comment type="similarity">
    <text evidence="2">Belongs to the VKOR family.</text>
</comment>
<evidence type="ECO:0000256" key="4">
    <source>
        <dbReference type="ARBA" id="ARBA00022719"/>
    </source>
</evidence>
<dbReference type="CDD" id="cd12921">
    <property type="entry name" value="VKOR_4"/>
    <property type="match status" value="1"/>
</dbReference>
<dbReference type="Pfam" id="PF07884">
    <property type="entry name" value="VKOR"/>
    <property type="match status" value="1"/>
</dbReference>
<feature type="transmembrane region" description="Helical" evidence="10">
    <location>
        <begin position="130"/>
        <end position="147"/>
    </location>
</feature>
<feature type="transmembrane region" description="Helical" evidence="10">
    <location>
        <begin position="263"/>
        <end position="283"/>
    </location>
</feature>
<feature type="transmembrane region" description="Helical" evidence="10">
    <location>
        <begin position="210"/>
        <end position="228"/>
    </location>
</feature>
<evidence type="ECO:0000256" key="6">
    <source>
        <dbReference type="ARBA" id="ARBA00023002"/>
    </source>
</evidence>
<dbReference type="InterPro" id="IPR012932">
    <property type="entry name" value="VKOR"/>
</dbReference>
<evidence type="ECO:0000256" key="7">
    <source>
        <dbReference type="ARBA" id="ARBA00023136"/>
    </source>
</evidence>
<keyword evidence="13" id="KW-1185">Reference proteome</keyword>
<keyword evidence="7 10" id="KW-0472">Membrane</keyword>
<dbReference type="SUPFAM" id="SSF52833">
    <property type="entry name" value="Thioredoxin-like"/>
    <property type="match status" value="1"/>
</dbReference>
<evidence type="ECO:0000313" key="12">
    <source>
        <dbReference type="EMBL" id="MCG2613405.1"/>
    </source>
</evidence>
<dbReference type="InterPro" id="IPR038354">
    <property type="entry name" value="VKOR_sf"/>
</dbReference>
<gene>
    <name evidence="12" type="ORF">LZZ85_03900</name>
</gene>
<dbReference type="Proteomes" id="UP001165367">
    <property type="component" value="Unassembled WGS sequence"/>
</dbReference>
<keyword evidence="8" id="KW-1015">Disulfide bond</keyword>
<evidence type="ECO:0000256" key="10">
    <source>
        <dbReference type="SAM" id="Phobius"/>
    </source>
</evidence>
<keyword evidence="9" id="KW-0676">Redox-active center</keyword>
<keyword evidence="6" id="KW-0560">Oxidoreductase</keyword>
<name>A0ABS9KM54_9BACT</name>
<evidence type="ECO:0000256" key="1">
    <source>
        <dbReference type="ARBA" id="ARBA00004141"/>
    </source>
</evidence>
<organism evidence="12 13">
    <name type="scientific">Terrimonas ginsenosidimutans</name>
    <dbReference type="NCBI Taxonomy" id="2908004"/>
    <lineage>
        <taxon>Bacteria</taxon>
        <taxon>Pseudomonadati</taxon>
        <taxon>Bacteroidota</taxon>
        <taxon>Chitinophagia</taxon>
        <taxon>Chitinophagales</taxon>
        <taxon>Chitinophagaceae</taxon>
        <taxon>Terrimonas</taxon>
    </lineage>
</organism>
<keyword evidence="4" id="KW-0874">Quinone</keyword>
<evidence type="ECO:0000256" key="9">
    <source>
        <dbReference type="ARBA" id="ARBA00023284"/>
    </source>
</evidence>
<evidence type="ECO:0000259" key="11">
    <source>
        <dbReference type="Pfam" id="PF07884"/>
    </source>
</evidence>
<dbReference type="EMBL" id="JAKLTR010000002">
    <property type="protein sequence ID" value="MCG2613405.1"/>
    <property type="molecule type" value="Genomic_DNA"/>
</dbReference>